<evidence type="ECO:0000256" key="1">
    <source>
        <dbReference type="SAM" id="SignalP"/>
    </source>
</evidence>
<dbReference type="EMBL" id="LDSL01000065">
    <property type="protein sequence ID" value="KTT21774.1"/>
    <property type="molecule type" value="Genomic_DNA"/>
</dbReference>
<reference evidence="2 3" key="1">
    <citation type="journal article" date="2016" name="Front. Microbiol.">
        <title>Genomic Resource of Rice Seed Associated Bacteria.</title>
        <authorList>
            <person name="Midha S."/>
            <person name="Bansal K."/>
            <person name="Sharma S."/>
            <person name="Kumar N."/>
            <person name="Patil P.P."/>
            <person name="Chaudhry V."/>
            <person name="Patil P.B."/>
        </authorList>
    </citation>
    <scope>NUCLEOTIDE SEQUENCE [LARGE SCALE GENOMIC DNA]</scope>
    <source>
        <strain evidence="2 3">NS331</strain>
    </source>
</reference>
<comment type="caution">
    <text evidence="2">The sequence shown here is derived from an EMBL/GenBank/DDBJ whole genome shotgun (WGS) entry which is preliminary data.</text>
</comment>
<dbReference type="AlphaFoldDB" id="A0A147GVR5"/>
<organism evidence="2 3">
    <name type="scientific">Pseudacidovorax intermedius</name>
    <dbReference type="NCBI Taxonomy" id="433924"/>
    <lineage>
        <taxon>Bacteria</taxon>
        <taxon>Pseudomonadati</taxon>
        <taxon>Pseudomonadota</taxon>
        <taxon>Betaproteobacteria</taxon>
        <taxon>Burkholderiales</taxon>
        <taxon>Comamonadaceae</taxon>
        <taxon>Pseudacidovorax</taxon>
    </lineage>
</organism>
<feature type="chain" id="PRO_5007546802" description="DUF4136 domain-containing protein" evidence="1">
    <location>
        <begin position="18"/>
        <end position="125"/>
    </location>
</feature>
<evidence type="ECO:0000313" key="2">
    <source>
        <dbReference type="EMBL" id="KTT21774.1"/>
    </source>
</evidence>
<proteinExistence type="predicted"/>
<feature type="non-terminal residue" evidence="2">
    <location>
        <position position="125"/>
    </location>
</feature>
<accession>A0A147GVR5</accession>
<protein>
    <recommendedName>
        <fullName evidence="4">DUF4136 domain-containing protein</fullName>
    </recommendedName>
</protein>
<evidence type="ECO:0008006" key="4">
    <source>
        <dbReference type="Google" id="ProtNLM"/>
    </source>
</evidence>
<feature type="signal peptide" evidence="1">
    <location>
        <begin position="1"/>
        <end position="17"/>
    </location>
</feature>
<keyword evidence="1" id="KW-0732">Signal</keyword>
<keyword evidence="3" id="KW-1185">Reference proteome</keyword>
<dbReference type="Proteomes" id="UP000072741">
    <property type="component" value="Unassembled WGS sequence"/>
</dbReference>
<evidence type="ECO:0000313" key="3">
    <source>
        <dbReference type="Proteomes" id="UP000072741"/>
    </source>
</evidence>
<sequence length="125" mass="13112">MQRAVRLLGVAAMTAVAAGLAGCATSYVVDNNVQSYAKAPIPPGATYRFERLPSQQANDAAQTDLESLAEPSLAAAGLRRDDANARYAVQVSARSQLELSPWADPFFDGPGWGPRLGLGAPSRPV</sequence>
<dbReference type="OrthoDB" id="8687009at2"/>
<name>A0A147GVR5_9BURK</name>
<gene>
    <name evidence="2" type="ORF">NS331_11380</name>
</gene>
<dbReference type="PROSITE" id="PS51257">
    <property type="entry name" value="PROKAR_LIPOPROTEIN"/>
    <property type="match status" value="1"/>
</dbReference>